<dbReference type="SUPFAM" id="SSF63825">
    <property type="entry name" value="YWTD domain"/>
    <property type="match status" value="1"/>
</dbReference>
<dbReference type="Proteomes" id="UP000194161">
    <property type="component" value="Chromosome"/>
</dbReference>
<reference evidence="3 4" key="1">
    <citation type="submission" date="2017-05" db="EMBL/GenBank/DDBJ databases">
        <title>Complete and WGS of Bordetella genogroups.</title>
        <authorList>
            <person name="Spilker T."/>
            <person name="LiPuma J."/>
        </authorList>
    </citation>
    <scope>NUCLEOTIDE SEQUENCE [LARGE SCALE GENOMIC DNA]</scope>
    <source>
        <strain evidence="3 4">AU7206</strain>
    </source>
</reference>
<evidence type="ECO:0000313" key="3">
    <source>
        <dbReference type="EMBL" id="ARP93664.1"/>
    </source>
</evidence>
<dbReference type="AlphaFoldDB" id="A0A1W6Z9Z3"/>
<dbReference type="Gene3D" id="2.130.10.10">
    <property type="entry name" value="YVTN repeat-like/Quinoprotein amine dehydrogenase"/>
    <property type="match status" value="1"/>
</dbReference>
<accession>A0A1W6Z9Z3</accession>
<dbReference type="InterPro" id="IPR015943">
    <property type="entry name" value="WD40/YVTN_repeat-like_dom_sf"/>
</dbReference>
<evidence type="ECO:0000256" key="2">
    <source>
        <dbReference type="SAM" id="SignalP"/>
    </source>
</evidence>
<dbReference type="InterPro" id="IPR008557">
    <property type="entry name" value="PhoX"/>
</dbReference>
<dbReference type="InterPro" id="IPR006311">
    <property type="entry name" value="TAT_signal"/>
</dbReference>
<feature type="chain" id="PRO_5010885144" description="Translocation protein TolB" evidence="2">
    <location>
        <begin position="36"/>
        <end position="481"/>
    </location>
</feature>
<evidence type="ECO:0000256" key="1">
    <source>
        <dbReference type="SAM" id="MobiDB-lite"/>
    </source>
</evidence>
<feature type="compositionally biased region" description="Pro residues" evidence="1">
    <location>
        <begin position="52"/>
        <end position="69"/>
    </location>
</feature>
<organism evidence="3 4">
    <name type="scientific">Bordetella genomosp. 13</name>
    <dbReference type="NCBI Taxonomy" id="463040"/>
    <lineage>
        <taxon>Bacteria</taxon>
        <taxon>Pseudomonadati</taxon>
        <taxon>Pseudomonadota</taxon>
        <taxon>Betaproteobacteria</taxon>
        <taxon>Burkholderiales</taxon>
        <taxon>Alcaligenaceae</taxon>
        <taxon>Bordetella</taxon>
    </lineage>
</organism>
<keyword evidence="4" id="KW-1185">Reference proteome</keyword>
<dbReference type="OrthoDB" id="9801383at2"/>
<dbReference type="PANTHER" id="PTHR35399:SF4">
    <property type="entry name" value="MEMBRANE PROTEIN"/>
    <property type="match status" value="1"/>
</dbReference>
<name>A0A1W6Z9Z3_9BORD</name>
<proteinExistence type="predicted"/>
<evidence type="ECO:0008006" key="5">
    <source>
        <dbReference type="Google" id="ProtNLM"/>
    </source>
</evidence>
<evidence type="ECO:0000313" key="4">
    <source>
        <dbReference type="Proteomes" id="UP000194161"/>
    </source>
</evidence>
<dbReference type="STRING" id="463040.CAL15_04265"/>
<dbReference type="PANTHER" id="PTHR35399">
    <property type="entry name" value="SLR8030 PROTEIN"/>
    <property type="match status" value="1"/>
</dbReference>
<gene>
    <name evidence="3" type="ORF">CAL15_04265</name>
</gene>
<sequence length="481" mass="50828">MTQSPIVPLDMSQRRRFLRLSLASAGAVSLSSFLAACGSDGDDDRPADEPPAETPPPGETPPVDPPAPTSPFAQMSELRAADENGVMLPDGFSSRIVARSGVAPLAGAEPWHGAPDGGACYPTADGGWIYVSNAELALGADGRPAGGVGALRFDSNGELVDSYPILKGTGGNCAGGPTPWGTWLSCEEFEFEPGGPEEALIGRAAGLVWECDPHTPWVDGQVGRSFPALGAFAHEAVCVDAENRTLYLSEDASGGRFYRFVCDASDWPANRDRPRMQSGKLQVLQISALPHDAEVVAAAAANGVDLNAPCAVQWLDVVSPEQGQGYTRVMERLAGRTPPGTEFPKCEGTWFFNGIVYFTTQSNHRIWAYDVANETVEVIYDGNQNSVDSINYSINRPDNITVTALGEIIAVEDGGNLEVGVVRLDGTSQAIARLVGHENSETTGVALSPDGTRLYFSSQRGTTGDSADGVTFEILLPSPAR</sequence>
<dbReference type="EMBL" id="CP021111">
    <property type="protein sequence ID" value="ARP93664.1"/>
    <property type="molecule type" value="Genomic_DNA"/>
</dbReference>
<dbReference type="KEGG" id="bgm:CAL15_04265"/>
<protein>
    <recommendedName>
        <fullName evidence="5">Translocation protein TolB</fullName>
    </recommendedName>
</protein>
<dbReference type="PROSITE" id="PS51318">
    <property type="entry name" value="TAT"/>
    <property type="match status" value="1"/>
</dbReference>
<keyword evidence="2" id="KW-0732">Signal</keyword>
<dbReference type="Pfam" id="PF05787">
    <property type="entry name" value="PhoX"/>
    <property type="match status" value="1"/>
</dbReference>
<feature type="region of interest" description="Disordered" evidence="1">
    <location>
        <begin position="36"/>
        <end position="72"/>
    </location>
</feature>
<dbReference type="RefSeq" id="WP_086077442.1">
    <property type="nucleotide sequence ID" value="NZ_CP021111.1"/>
</dbReference>
<feature type="signal peptide" evidence="2">
    <location>
        <begin position="1"/>
        <end position="35"/>
    </location>
</feature>